<name>A0A0F8ZJC0_9ZZZZ</name>
<protein>
    <submittedName>
        <fullName evidence="1">Uncharacterized protein</fullName>
    </submittedName>
</protein>
<sequence>EELSGAFGAFRIGFIGHSPGTIRMDCRTGSLSVEELAREQIVFEKSGLYPGVKEVGAAFFSLKTGLKHLLNAFVIVK</sequence>
<dbReference type="AlphaFoldDB" id="A0A0F8ZJC0"/>
<proteinExistence type="predicted"/>
<comment type="caution">
    <text evidence="1">The sequence shown here is derived from an EMBL/GenBank/DDBJ whole genome shotgun (WGS) entry which is preliminary data.</text>
</comment>
<dbReference type="EMBL" id="LAZR01047583">
    <property type="protein sequence ID" value="KKK93882.1"/>
    <property type="molecule type" value="Genomic_DNA"/>
</dbReference>
<gene>
    <name evidence="1" type="ORF">LCGC14_2688420</name>
</gene>
<reference evidence="1" key="1">
    <citation type="journal article" date="2015" name="Nature">
        <title>Complex archaea that bridge the gap between prokaryotes and eukaryotes.</title>
        <authorList>
            <person name="Spang A."/>
            <person name="Saw J.H."/>
            <person name="Jorgensen S.L."/>
            <person name="Zaremba-Niedzwiedzka K."/>
            <person name="Martijn J."/>
            <person name="Lind A.E."/>
            <person name="van Eijk R."/>
            <person name="Schleper C."/>
            <person name="Guy L."/>
            <person name="Ettema T.J."/>
        </authorList>
    </citation>
    <scope>NUCLEOTIDE SEQUENCE</scope>
</reference>
<organism evidence="1">
    <name type="scientific">marine sediment metagenome</name>
    <dbReference type="NCBI Taxonomy" id="412755"/>
    <lineage>
        <taxon>unclassified sequences</taxon>
        <taxon>metagenomes</taxon>
        <taxon>ecological metagenomes</taxon>
    </lineage>
</organism>
<feature type="non-terminal residue" evidence="1">
    <location>
        <position position="1"/>
    </location>
</feature>
<evidence type="ECO:0000313" key="1">
    <source>
        <dbReference type="EMBL" id="KKK93882.1"/>
    </source>
</evidence>
<accession>A0A0F8ZJC0</accession>